<evidence type="ECO:0000259" key="7">
    <source>
        <dbReference type="Pfam" id="PF16188"/>
    </source>
</evidence>
<evidence type="ECO:0000256" key="3">
    <source>
        <dbReference type="ARBA" id="ARBA00022801"/>
    </source>
</evidence>
<dbReference type="Pfam" id="PF01321">
    <property type="entry name" value="Creatinase_N"/>
    <property type="match status" value="1"/>
</dbReference>
<evidence type="ECO:0000313" key="8">
    <source>
        <dbReference type="EMBL" id="EAQ02950.1"/>
    </source>
</evidence>
<feature type="compositionally biased region" description="Polar residues" evidence="4">
    <location>
        <begin position="12"/>
        <end position="23"/>
    </location>
</feature>
<dbReference type="FunFam" id="3.90.230.10:FF:000009">
    <property type="entry name" value="xaa-Pro aminopeptidase 2"/>
    <property type="match status" value="1"/>
</dbReference>
<keyword evidence="8" id="KW-0031">Aminopeptidase</keyword>
<organism evidence="8 9">
    <name type="scientific">Pseudooceanicola batsensis (strain ATCC BAA-863 / DSM 15984 / KCTC 12145 / HTCC2597)</name>
    <name type="common">Oceanicola batsensis</name>
    <dbReference type="NCBI Taxonomy" id="252305"/>
    <lineage>
        <taxon>Bacteria</taxon>
        <taxon>Pseudomonadati</taxon>
        <taxon>Pseudomonadota</taxon>
        <taxon>Alphaproteobacteria</taxon>
        <taxon>Rhodobacterales</taxon>
        <taxon>Paracoccaceae</taxon>
        <taxon>Pseudooceanicola</taxon>
    </lineage>
</organism>
<feature type="region of interest" description="Disordered" evidence="4">
    <location>
        <begin position="1"/>
        <end position="27"/>
    </location>
</feature>
<dbReference type="GO" id="GO:0046872">
    <property type="term" value="F:metal ion binding"/>
    <property type="evidence" value="ECO:0007669"/>
    <property type="project" value="UniProtKB-KW"/>
</dbReference>
<dbReference type="InterPro" id="IPR029149">
    <property type="entry name" value="Creatin/AminoP/Spt16_N"/>
</dbReference>
<keyword evidence="9" id="KW-1185">Reference proteome</keyword>
<gene>
    <name evidence="8" type="ORF">OB2597_16250</name>
</gene>
<dbReference type="InterPro" id="IPR033740">
    <property type="entry name" value="Pept_M24B"/>
</dbReference>
<dbReference type="Gene3D" id="3.40.350.10">
    <property type="entry name" value="Creatinase/prolidase N-terminal domain"/>
    <property type="match status" value="2"/>
</dbReference>
<evidence type="ECO:0000256" key="2">
    <source>
        <dbReference type="ARBA" id="ARBA00022723"/>
    </source>
</evidence>
<comment type="caution">
    <text evidence="8">The sequence shown here is derived from an EMBL/GenBank/DDBJ whole genome shotgun (WGS) entry which is preliminary data.</text>
</comment>
<dbReference type="PANTHER" id="PTHR43763">
    <property type="entry name" value="XAA-PRO AMINOPEPTIDASE 1"/>
    <property type="match status" value="1"/>
</dbReference>
<dbReference type="InterPro" id="IPR032416">
    <property type="entry name" value="Peptidase_M24_C"/>
</dbReference>
<dbReference type="Gene3D" id="3.90.230.10">
    <property type="entry name" value="Creatinase/methionine aminopeptidase superfamily"/>
    <property type="match status" value="1"/>
</dbReference>
<keyword evidence="3" id="KW-0378">Hydrolase</keyword>
<reference evidence="8 9" key="1">
    <citation type="journal article" date="2010" name="J. Bacteriol.">
        <title>Genome sequences of Oceanicola granulosus HTCC2516(T) and Oceanicola batsensis HTCC2597(TDelta).</title>
        <authorList>
            <person name="Thrash J.C."/>
            <person name="Cho J.C."/>
            <person name="Vergin K.L."/>
            <person name="Giovannoni S.J."/>
        </authorList>
    </citation>
    <scope>NUCLEOTIDE SEQUENCE [LARGE SCALE GENOMIC DNA]</scope>
    <source>
        <strain evidence="9">ATCC BAA-863 / DSM 15984 / KCTC 12145 / HTCC2597</strain>
    </source>
</reference>
<dbReference type="SUPFAM" id="SSF53092">
    <property type="entry name" value="Creatinase/prolidase N-terminal domain"/>
    <property type="match status" value="1"/>
</dbReference>
<name>A3TZD2_PSEBH</name>
<dbReference type="Pfam" id="PF16189">
    <property type="entry name" value="Creatinase_N_2"/>
    <property type="match status" value="1"/>
</dbReference>
<dbReference type="InterPro" id="IPR000994">
    <property type="entry name" value="Pept_M24"/>
</dbReference>
<dbReference type="STRING" id="252305.OB2597_16250"/>
<dbReference type="AlphaFoldDB" id="A3TZD2"/>
<dbReference type="EMBL" id="AAMO01000006">
    <property type="protein sequence ID" value="EAQ02950.1"/>
    <property type="molecule type" value="Genomic_DNA"/>
</dbReference>
<dbReference type="GO" id="GO:0005737">
    <property type="term" value="C:cytoplasm"/>
    <property type="evidence" value="ECO:0007669"/>
    <property type="project" value="UniProtKB-ARBA"/>
</dbReference>
<dbReference type="HOGENOM" id="CLU_011781_2_1_5"/>
<evidence type="ECO:0000313" key="9">
    <source>
        <dbReference type="Proteomes" id="UP000004318"/>
    </source>
</evidence>
<accession>A3TZD2</accession>
<dbReference type="CDD" id="cd01085">
    <property type="entry name" value="APP"/>
    <property type="match status" value="1"/>
</dbReference>
<evidence type="ECO:0000256" key="4">
    <source>
        <dbReference type="SAM" id="MobiDB-lite"/>
    </source>
</evidence>
<keyword evidence="8" id="KW-0645">Protease</keyword>
<protein>
    <submittedName>
        <fullName evidence="8">Aminopeptidase P</fullName>
    </submittedName>
</protein>
<dbReference type="Proteomes" id="UP000004318">
    <property type="component" value="Unassembled WGS sequence"/>
</dbReference>
<dbReference type="PANTHER" id="PTHR43763:SF6">
    <property type="entry name" value="XAA-PRO AMINOPEPTIDASE 1"/>
    <property type="match status" value="1"/>
</dbReference>
<feature type="domain" description="Creatinase N-terminal" evidence="6">
    <location>
        <begin position="28"/>
        <end position="161"/>
    </location>
</feature>
<dbReference type="eggNOG" id="COG0006">
    <property type="taxonomic scope" value="Bacteria"/>
</dbReference>
<evidence type="ECO:0000256" key="1">
    <source>
        <dbReference type="ARBA" id="ARBA00008766"/>
    </source>
</evidence>
<feature type="domain" description="Peptidase M24" evidence="5">
    <location>
        <begin position="324"/>
        <end position="534"/>
    </location>
</feature>
<dbReference type="GO" id="GO:0070006">
    <property type="term" value="F:metalloaminopeptidase activity"/>
    <property type="evidence" value="ECO:0007669"/>
    <property type="project" value="InterPro"/>
</dbReference>
<dbReference type="Pfam" id="PF16188">
    <property type="entry name" value="Peptidase_M24_C"/>
    <property type="match status" value="1"/>
</dbReference>
<dbReference type="SUPFAM" id="SSF55920">
    <property type="entry name" value="Creatinase/aminopeptidase"/>
    <property type="match status" value="1"/>
</dbReference>
<dbReference type="Pfam" id="PF00557">
    <property type="entry name" value="Peptidase_M24"/>
    <property type="match status" value="1"/>
</dbReference>
<comment type="similarity">
    <text evidence="1">Belongs to the peptidase M24B family.</text>
</comment>
<evidence type="ECO:0000259" key="6">
    <source>
        <dbReference type="Pfam" id="PF01321"/>
    </source>
</evidence>
<evidence type="ECO:0000259" key="5">
    <source>
        <dbReference type="Pfam" id="PF00557"/>
    </source>
</evidence>
<proteinExistence type="inferred from homology"/>
<sequence length="607" mass="66003">MFDANHDPESPLFQTFDSPSSPDQGPPRLARLREQMAAQGLDACIVPRADRYHGEYVAPHDDRLAWLTGFTGSAGFCVVTGDKAAVFVDGRYRVQVKAQVAADFTPVAWPETTHIDWLGRELPRGGVVGFDPWLHAMDEISRLERGLPGLTLRPVDHPVDRIWTDQPAPPAEPVFAHPLAFAGEPHEAKRRRLGAGLAERGEAAALITLSDSIAWLFNIRGGDIPRNPVPHGYAVLKADGSAVLVTDPAKCADLGDHLGPDVAVRPDADLAAVLSETGGPLRIDPQTAPMALAMMLDEAGIETRHGPDPCRLPKACKNEGELAGMRDAHMRDAVAMCRFLAWFQAADRTTLTEIDLVTRLEGFRRDTNMLREISFDTIAGAGPNGALPHYRVTTETNRALGEGDLIVLDSGGQYPDGTTDITRTLVVGEAGAEERRAFTLVLKGMIAISRLRFPRGVAGAHLDSLARYPLWLAGMDFDHGTGHGVGAYLCVHEGPQRLARSGEVPLQPGMILSNEPGYYREGAFGIRIENLIVCQVADPLPGGDARDMLSFETLTWVPMDRNLIDPDLLTAEERDWVDTYHATCRDKIGPLLPEDCGAWFAAATEKL</sequence>
<keyword evidence="2" id="KW-0479">Metal-binding</keyword>
<dbReference type="InterPro" id="IPR050422">
    <property type="entry name" value="X-Pro_aminopeptidase_P"/>
</dbReference>
<dbReference type="InterPro" id="IPR000587">
    <property type="entry name" value="Creatinase_N"/>
</dbReference>
<dbReference type="InterPro" id="IPR036005">
    <property type="entry name" value="Creatinase/aminopeptidase-like"/>
</dbReference>
<feature type="domain" description="Peptidase M24 C-terminal" evidence="7">
    <location>
        <begin position="548"/>
        <end position="607"/>
    </location>
</feature>